<dbReference type="AlphaFoldDB" id="A0A6L4X0U7"/>
<proteinExistence type="predicted"/>
<reference evidence="1 4" key="2">
    <citation type="submission" date="2019-10" db="EMBL/GenBank/DDBJ databases">
        <title>Characterization of the phylogenetic diversity of two novel species belonging to the genus Bifidobacterium: Bifidobacterium cebidarum sp. nov. and Bifidobacterium leontopitheci sp. nov.</title>
        <authorList>
            <person name="Lugli G.A."/>
            <person name="Duranti S."/>
            <person name="Milani C."/>
            <person name="Turroni F."/>
            <person name="Ventura M."/>
        </authorList>
    </citation>
    <scope>NUCLEOTIDE SEQUENCE [LARGE SCALE GENOMIC DNA]</scope>
    <source>
        <strain evidence="1 4">DSM 100688</strain>
    </source>
</reference>
<dbReference type="EMBL" id="WBSM01000005">
    <property type="protein sequence ID" value="KAB8288011.1"/>
    <property type="molecule type" value="Genomic_DNA"/>
</dbReference>
<name>A0A6L4X0U7_9BIFI</name>
<evidence type="ECO:0000313" key="2">
    <source>
        <dbReference type="EMBL" id="NEG72069.1"/>
    </source>
</evidence>
<dbReference type="Proteomes" id="UP000469943">
    <property type="component" value="Unassembled WGS sequence"/>
</dbReference>
<protein>
    <submittedName>
        <fullName evidence="1">Uncharacterized protein</fullName>
    </submittedName>
</protein>
<comment type="caution">
    <text evidence="1">The sequence shown here is derived from an EMBL/GenBank/DDBJ whole genome shotgun (WGS) entry which is preliminary data.</text>
</comment>
<accession>A0A6L4X0U7</accession>
<dbReference type="Proteomes" id="UP000482084">
    <property type="component" value="Unassembled WGS sequence"/>
</dbReference>
<keyword evidence="4" id="KW-1185">Reference proteome</keyword>
<dbReference type="RefSeq" id="WP_152358199.1">
    <property type="nucleotide sequence ID" value="NZ_WBSM01000005.1"/>
</dbReference>
<dbReference type="EMBL" id="WHZX01000005">
    <property type="protein sequence ID" value="NEG72069.1"/>
    <property type="molecule type" value="Genomic_DNA"/>
</dbReference>
<evidence type="ECO:0000313" key="3">
    <source>
        <dbReference type="Proteomes" id="UP000469943"/>
    </source>
</evidence>
<sequence>MLTLDECIPYVLISAQTLGKSGVGTVSELSIDNSIHEDEQRGGSVVSDSISQVDFDEYARCFANRHGIAVPSSCDALSRSSVNHHRFFFVEYKGGNIVGRDQKTNVLSIKSKEAKKIEKKLYDSALMLVKEKVVDLETLRRTFAVLVVVRNDHIPGMIGSRTLSPSANPVFAHMQRSIIEFTLRSEIGLAETLYLAVKIVSADTFQKFYLPHFQSVIRKNS</sequence>
<gene>
    <name evidence="1" type="ORF">DSM100688_1121</name>
    <name evidence="2" type="ORF">GFD24_07615</name>
</gene>
<dbReference type="OrthoDB" id="9941990at2"/>
<organism evidence="1 4">
    <name type="scientific">Bifidobacterium ramosum</name>
    <dbReference type="NCBI Taxonomy" id="1798158"/>
    <lineage>
        <taxon>Bacteria</taxon>
        <taxon>Bacillati</taxon>
        <taxon>Actinomycetota</taxon>
        <taxon>Actinomycetes</taxon>
        <taxon>Bifidobacteriales</taxon>
        <taxon>Bifidobacteriaceae</taxon>
        <taxon>Bifidobacterium</taxon>
    </lineage>
</organism>
<reference evidence="2 3" key="1">
    <citation type="submission" date="2019-10" db="EMBL/GenBank/DDBJ databases">
        <title>Bifidobacterium from non-human primates.</title>
        <authorList>
            <person name="Modesto M."/>
        </authorList>
    </citation>
    <scope>NUCLEOTIDE SEQUENCE [LARGE SCALE GENOMIC DNA]</scope>
    <source>
        <strain evidence="2 3">TREM</strain>
    </source>
</reference>
<evidence type="ECO:0000313" key="1">
    <source>
        <dbReference type="EMBL" id="KAB8288011.1"/>
    </source>
</evidence>
<evidence type="ECO:0000313" key="4">
    <source>
        <dbReference type="Proteomes" id="UP000482084"/>
    </source>
</evidence>